<feature type="domain" description="TANC1/2-like winged helix" evidence="7">
    <location>
        <begin position="50"/>
        <end position="176"/>
    </location>
</feature>
<dbReference type="SUPFAM" id="SSF48403">
    <property type="entry name" value="Ankyrin repeat"/>
    <property type="match status" value="2"/>
</dbReference>
<evidence type="ECO:0000313" key="9">
    <source>
        <dbReference type="Proteomes" id="UP000314983"/>
    </source>
</evidence>
<feature type="compositionally biased region" description="Low complexity" evidence="5">
    <location>
        <begin position="846"/>
        <end position="859"/>
    </location>
</feature>
<feature type="repeat" description="ANK" evidence="4">
    <location>
        <begin position="747"/>
        <end position="779"/>
    </location>
</feature>
<keyword evidence="1" id="KW-0597">Phosphoprotein</keyword>
<dbReference type="Ensembl" id="ENSEEET00000051037.2">
    <property type="protein sequence ID" value="ENSEEEP00000050483.2"/>
    <property type="gene ID" value="ENSEEEG00000023733.2"/>
</dbReference>
<evidence type="ECO:0008006" key="10">
    <source>
        <dbReference type="Google" id="ProtNLM"/>
    </source>
</evidence>
<dbReference type="Gene3D" id="1.25.40.20">
    <property type="entry name" value="Ankyrin repeat-containing domain"/>
    <property type="match status" value="5"/>
</dbReference>
<feature type="repeat" description="ANK" evidence="4">
    <location>
        <begin position="442"/>
        <end position="474"/>
    </location>
</feature>
<protein>
    <recommendedName>
        <fullName evidence="10">Ankyrin repeat domain 50-like</fullName>
    </recommendedName>
</protein>
<dbReference type="PRINTS" id="PR01415">
    <property type="entry name" value="ANKYRIN"/>
</dbReference>
<dbReference type="Proteomes" id="UP000314983">
    <property type="component" value="Chromosome 25"/>
</dbReference>
<evidence type="ECO:0000259" key="7">
    <source>
        <dbReference type="Pfam" id="PF25521"/>
    </source>
</evidence>
<dbReference type="InterPro" id="IPR058018">
    <property type="entry name" value="AAA_lid_TANC1/2"/>
</dbReference>
<feature type="repeat" description="ANK" evidence="4">
    <location>
        <begin position="478"/>
        <end position="510"/>
    </location>
</feature>
<dbReference type="PANTHER" id="PTHR24198">
    <property type="entry name" value="ANKYRIN REPEAT AND PROTEIN KINASE DOMAIN-CONTAINING PROTEIN"/>
    <property type="match status" value="1"/>
</dbReference>
<keyword evidence="9" id="KW-1185">Reference proteome</keyword>
<proteinExistence type="predicted"/>
<feature type="region of interest" description="Disordered" evidence="5">
    <location>
        <begin position="899"/>
        <end position="958"/>
    </location>
</feature>
<feature type="repeat" description="ANK" evidence="4">
    <location>
        <begin position="241"/>
        <end position="273"/>
    </location>
</feature>
<dbReference type="GO" id="GO:0005737">
    <property type="term" value="C:cytoplasm"/>
    <property type="evidence" value="ECO:0007669"/>
    <property type="project" value="TreeGrafter"/>
</dbReference>
<organism evidence="8 9">
    <name type="scientific">Electrophorus electricus</name>
    <name type="common">Electric eel</name>
    <name type="synonym">Gymnotus electricus</name>
    <dbReference type="NCBI Taxonomy" id="8005"/>
    <lineage>
        <taxon>Eukaryota</taxon>
        <taxon>Metazoa</taxon>
        <taxon>Chordata</taxon>
        <taxon>Craniata</taxon>
        <taxon>Vertebrata</taxon>
        <taxon>Euteleostomi</taxon>
        <taxon>Actinopterygii</taxon>
        <taxon>Neopterygii</taxon>
        <taxon>Teleostei</taxon>
        <taxon>Ostariophysi</taxon>
        <taxon>Gymnotiformes</taxon>
        <taxon>Gymnotoidei</taxon>
        <taxon>Gymnotidae</taxon>
        <taxon>Electrophorus</taxon>
    </lineage>
</organism>
<dbReference type="PANTHER" id="PTHR24198:SF165">
    <property type="entry name" value="ANKYRIN REPEAT-CONTAINING PROTEIN-RELATED"/>
    <property type="match status" value="1"/>
</dbReference>
<sequence length="1060" mass="112343">MLNLLHIKSGGCFLFLERVLDGVARGMVGLREIRDIPGTLNGLYLWLCQRLFPRRLFVHVRPLLNTLLASPQALTPEQLYTAARTRDLCLTREDFQSKMHALAPLLVDGPVGTKLLFHGSFAEWLTDVKYCTQKFLCSVMDGHLSLAMCLSLRSESLGTEEVCQLGHHLLNSGVHAGKPALLALWMLWTGVPSLRSSTEGGIGIHCVGGGRAIVRRALQREESLRALLDSGVSVNRTDSSDGRTLLSIAAHAGLADVVALLLCRGADPSLSDHQGQTALTLAARQGHAGVLQVLLEWHADSEGWTALRSAAWGGHKESVKVLLEAGAEVDGCDADGRTALRAASWGGHEEILLTLIAHGAEVDRVDYEGRTPLIAAAYMGHKEAVEILLGAGAQVDLADGDGRTALSVAALCVPSAAGGRGHGEVVSLLLEKGANPEHRDRDGMTPLLLSSYEGHDEVVELLLEAGADVDESAGAHPSAVTPLLAAAAMGHPDTVNRLLFWGAAVDGIDGEGRTALCLAAAKGSVEVVRTLLDRGLDENHKDDLGWTPLHAAACEGHRSTCAVLTERGSMARVGELDVEGRTPLILAAQEGHGSTVRLLLDRKSPIDHRGYDGHSALSAAALQGHAEVVELLLRRGAYTDVRDVEGRPLLYLLVLEGRLDIAILLIEKGGVPLESRDVEGRTALHVAAWRGDLDGIGLLLKHGADPNALDAEGRPPLHSMAWRGQAAAGEVLLRAKGIDVDLACKKQGATALGIASQEGHADIVAMLLERGAEPDHVDHYGRSPVKVAGKRGNFSIVRLLESYGAKPFPGLIPLASYDTSGIFSNSFKVKTQASISSGEACGNGVPPTSSTSSASLSASCSPASTAERFHSVPGSQASSSTCHSLATVQTVPADSLSFTQQIQQHSLPRCRSRPSTLPLPGSNPASPQGSAARSKQKAVAKGSPPHDELIKSPQQVGDGKWNSVMVSLGLTPNQEAAIRQPQRRDSPPLDYPQSERWGGFRKASCSSAFDLSAISPHGALLEESVFSITTTDPQLNLKQAIKLQFEGPTSAALYKRETPL</sequence>
<feature type="repeat" description="ANK" evidence="4">
    <location>
        <begin position="679"/>
        <end position="711"/>
    </location>
</feature>
<dbReference type="GeneTree" id="ENSGT00940000155116"/>
<feature type="domain" description="TANC1/2-like AAA+ ATPase lid" evidence="6">
    <location>
        <begin position="2"/>
        <end position="49"/>
    </location>
</feature>
<keyword evidence="3 4" id="KW-0040">ANK repeat</keyword>
<dbReference type="SMART" id="SM00248">
    <property type="entry name" value="ANK"/>
    <property type="match status" value="17"/>
</dbReference>
<evidence type="ECO:0000256" key="5">
    <source>
        <dbReference type="SAM" id="MobiDB-lite"/>
    </source>
</evidence>
<dbReference type="STRING" id="8005.ENSEEEP00000050483"/>
<reference evidence="9" key="1">
    <citation type="journal article" date="2014" name="Science">
        <title>Nonhuman genetics. Genomic basis for the convergent evolution of electric organs.</title>
        <authorList>
            <person name="Gallant J.R."/>
            <person name="Traeger L.L."/>
            <person name="Volkening J.D."/>
            <person name="Moffett H."/>
            <person name="Chen P.H."/>
            <person name="Novina C.D."/>
            <person name="Phillips G.N.Jr."/>
            <person name="Anand R."/>
            <person name="Wells G.B."/>
            <person name="Pinch M."/>
            <person name="Guth R."/>
            <person name="Unguez G.A."/>
            <person name="Albert J.S."/>
            <person name="Zakon H.H."/>
            <person name="Samanta M.P."/>
            <person name="Sussman M.R."/>
        </authorList>
    </citation>
    <scope>NUCLEOTIDE SEQUENCE [LARGE SCALE GENOMIC DNA]</scope>
</reference>
<dbReference type="Pfam" id="PF25520">
    <property type="entry name" value="AAA_lid_TANC1"/>
    <property type="match status" value="1"/>
</dbReference>
<keyword evidence="2" id="KW-0677">Repeat</keyword>
<reference evidence="8" key="4">
    <citation type="submission" date="2025-08" db="UniProtKB">
        <authorList>
            <consortium name="Ensembl"/>
        </authorList>
    </citation>
    <scope>IDENTIFICATION</scope>
</reference>
<evidence type="ECO:0000256" key="2">
    <source>
        <dbReference type="ARBA" id="ARBA00022737"/>
    </source>
</evidence>
<reference evidence="8" key="5">
    <citation type="submission" date="2025-09" db="UniProtKB">
        <authorList>
            <consortium name="Ensembl"/>
        </authorList>
    </citation>
    <scope>IDENTIFICATION</scope>
</reference>
<feature type="repeat" description="ANK" evidence="4">
    <location>
        <begin position="335"/>
        <end position="367"/>
    </location>
</feature>
<accession>A0A4W4HPN6</accession>
<feature type="repeat" description="ANK" evidence="4">
    <location>
        <begin position="368"/>
        <end position="400"/>
    </location>
</feature>
<dbReference type="Pfam" id="PF12796">
    <property type="entry name" value="Ank_2"/>
    <property type="match status" value="5"/>
</dbReference>
<evidence type="ECO:0000313" key="8">
    <source>
        <dbReference type="Ensembl" id="ENSEEEP00000050483.2"/>
    </source>
</evidence>
<evidence type="ECO:0000256" key="1">
    <source>
        <dbReference type="ARBA" id="ARBA00022553"/>
    </source>
</evidence>
<dbReference type="Pfam" id="PF00023">
    <property type="entry name" value="Ank"/>
    <property type="match status" value="1"/>
</dbReference>
<name>A0A4W4HPN6_ELEEL</name>
<feature type="repeat" description="ANK" evidence="4">
    <location>
        <begin position="612"/>
        <end position="644"/>
    </location>
</feature>
<feature type="region of interest" description="Disordered" evidence="5">
    <location>
        <begin position="838"/>
        <end position="859"/>
    </location>
</feature>
<dbReference type="InterPro" id="IPR058056">
    <property type="entry name" value="WH_TANC1/2"/>
</dbReference>
<dbReference type="AlphaFoldDB" id="A0A4W4HPN6"/>
<evidence type="ECO:0000256" key="3">
    <source>
        <dbReference type="ARBA" id="ARBA00023043"/>
    </source>
</evidence>
<feature type="region of interest" description="Disordered" evidence="5">
    <location>
        <begin position="975"/>
        <end position="995"/>
    </location>
</feature>
<dbReference type="PROSITE" id="PS50297">
    <property type="entry name" value="ANK_REP_REGION"/>
    <property type="match status" value="11"/>
</dbReference>
<dbReference type="Pfam" id="PF13637">
    <property type="entry name" value="Ank_4"/>
    <property type="match status" value="1"/>
</dbReference>
<reference evidence="9" key="2">
    <citation type="journal article" date="2017" name="Sci. Adv.">
        <title>A tail of two voltages: Proteomic comparison of the three electric organs of the electric eel.</title>
        <authorList>
            <person name="Traeger L.L."/>
            <person name="Sabat G."/>
            <person name="Barrett-Wilt G.A."/>
            <person name="Wells G.B."/>
            <person name="Sussman M.R."/>
        </authorList>
    </citation>
    <scope>NUCLEOTIDE SEQUENCE [LARGE SCALE GENOMIC DNA]</scope>
</reference>
<dbReference type="Pfam" id="PF25521">
    <property type="entry name" value="WHD_TANC1"/>
    <property type="match status" value="1"/>
</dbReference>
<dbReference type="PROSITE" id="PS50088">
    <property type="entry name" value="ANK_REPEAT"/>
    <property type="match status" value="12"/>
</dbReference>
<dbReference type="InterPro" id="IPR036770">
    <property type="entry name" value="Ankyrin_rpt-contain_sf"/>
</dbReference>
<feature type="repeat" description="ANK" evidence="4">
    <location>
        <begin position="274"/>
        <end position="300"/>
    </location>
</feature>
<feature type="repeat" description="ANK" evidence="4">
    <location>
        <begin position="579"/>
        <end position="611"/>
    </location>
</feature>
<feature type="repeat" description="ANK" evidence="4">
    <location>
        <begin position="511"/>
        <end position="543"/>
    </location>
</feature>
<evidence type="ECO:0000259" key="6">
    <source>
        <dbReference type="Pfam" id="PF25520"/>
    </source>
</evidence>
<dbReference type="InterPro" id="IPR002110">
    <property type="entry name" value="Ankyrin_rpt"/>
</dbReference>
<feature type="repeat" description="ANK" evidence="4">
    <location>
        <begin position="302"/>
        <end position="334"/>
    </location>
</feature>
<evidence type="ECO:0000256" key="4">
    <source>
        <dbReference type="PROSITE-ProRule" id="PRU00023"/>
    </source>
</evidence>
<reference evidence="8" key="3">
    <citation type="submission" date="2020-05" db="EMBL/GenBank/DDBJ databases">
        <title>Electrophorus electricus (electric eel) genome, fEleEle1, primary haplotype.</title>
        <authorList>
            <person name="Myers G."/>
            <person name="Meyer A."/>
            <person name="Fedrigo O."/>
            <person name="Formenti G."/>
            <person name="Rhie A."/>
            <person name="Tracey A."/>
            <person name="Sims Y."/>
            <person name="Jarvis E.D."/>
        </authorList>
    </citation>
    <scope>NUCLEOTIDE SEQUENCE [LARGE SCALE GENOMIC DNA]</scope>
</reference>
<feature type="compositionally biased region" description="Polar residues" evidence="5">
    <location>
        <begin position="923"/>
        <end position="933"/>
    </location>
</feature>